<gene>
    <name evidence="2" type="ORF">QUF89_24320</name>
</gene>
<organism evidence="2 3">
    <name type="scientific">Peribacillus simplex</name>
    <dbReference type="NCBI Taxonomy" id="1478"/>
    <lineage>
        <taxon>Bacteria</taxon>
        <taxon>Bacillati</taxon>
        <taxon>Bacillota</taxon>
        <taxon>Bacilli</taxon>
        <taxon>Bacillales</taxon>
        <taxon>Bacillaceae</taxon>
        <taxon>Peribacillus</taxon>
    </lineage>
</organism>
<keyword evidence="1" id="KW-0812">Transmembrane</keyword>
<comment type="caution">
    <text evidence="2">The sequence shown here is derived from an EMBL/GenBank/DDBJ whole genome shotgun (WGS) entry which is preliminary data.</text>
</comment>
<proteinExistence type="predicted"/>
<sequence length="201" mass="24023">MEWIYKYFSLTAVIAGVGFLIKYLVQKKIDSYFNTKLEDHKTELAVMTERAKYDISRKLFDFEAYATKKHTIYPELYQRMFEIRRQYAVLTIKMGISNRTDSKEETSLKLMEVIKGVDDAIKNAGEYFNNNELFLSKNVISTYWETWYLLMNLQKDFYNKEYNSSFAHKEISKVQEKIDILKEAIHKELSYSHFEETEEKV</sequence>
<evidence type="ECO:0000313" key="2">
    <source>
        <dbReference type="EMBL" id="MDM5455237.1"/>
    </source>
</evidence>
<evidence type="ECO:0000313" key="3">
    <source>
        <dbReference type="Proteomes" id="UP001234602"/>
    </source>
</evidence>
<feature type="transmembrane region" description="Helical" evidence="1">
    <location>
        <begin position="6"/>
        <end position="25"/>
    </location>
</feature>
<evidence type="ECO:0000256" key="1">
    <source>
        <dbReference type="SAM" id="Phobius"/>
    </source>
</evidence>
<keyword evidence="1" id="KW-0472">Membrane</keyword>
<reference evidence="2" key="1">
    <citation type="submission" date="2023-06" db="EMBL/GenBank/DDBJ databases">
        <title>Comparative genomics of Bacillaceae isolates and their secondary metabolite potential.</title>
        <authorList>
            <person name="Song L."/>
            <person name="Nielsen L.J."/>
            <person name="Mohite O."/>
            <person name="Xu X."/>
            <person name="Weber T."/>
            <person name="Kovacs A.T."/>
        </authorList>
    </citation>
    <scope>NUCLEOTIDE SEQUENCE</scope>
    <source>
        <strain evidence="2">D8_B_37</strain>
    </source>
</reference>
<name>A0AAW7IUJ3_9BACI</name>
<dbReference type="EMBL" id="JAUCEY010000008">
    <property type="protein sequence ID" value="MDM5455237.1"/>
    <property type="molecule type" value="Genomic_DNA"/>
</dbReference>
<keyword evidence="1" id="KW-1133">Transmembrane helix</keyword>
<dbReference type="AlphaFoldDB" id="A0AAW7IUJ3"/>
<dbReference type="Proteomes" id="UP001234602">
    <property type="component" value="Unassembled WGS sequence"/>
</dbReference>
<dbReference type="RefSeq" id="WP_289321001.1">
    <property type="nucleotide sequence ID" value="NZ_JAUCEY010000008.1"/>
</dbReference>
<accession>A0AAW7IUJ3</accession>
<protein>
    <submittedName>
        <fullName evidence="2">Uncharacterized protein</fullName>
    </submittedName>
</protein>